<dbReference type="Proteomes" id="UP001155660">
    <property type="component" value="Chromosome B7"/>
</dbReference>
<sequence length="423" mass="48489">MFRVWDISLLICFSVSLMFVGVEGRSELPPPMNLTFKWETPFTLNLTWEKPKDLDPDCKVNYTVCVHHSQDCSVKTKSDMQGDKRSQTKRVQNTTCKFNISNENGLCISVTVNPETCENKNHSPSLDISLPPPTVTLVTNRSYEYSHNRLKCTWRPVDVVQDLGFYYWSPQKNMVIKCNDMTFGECVIHDALLKDMTSMFYLFNGTYNGKPVNNTFMDKRPAQYVKLNKPQLTIQKDGHNLRFQTNKSDLDEFGPHCYIYKYKYSKCDKIEPEKEVIEDNKYEVDHDSNCKYRASVQIIFSDKCGAGKSDPSDEVEYGENRDAHLPALLAVIIIPLIVSCCLIVSLVLLRRHKDIIFPKIPEPTLIFKDMLINNIRMPEDLRSPTDGRLYVPIEEIVESKISLEPETPLVPTTANAGIKNSDD</sequence>
<evidence type="ECO:0000256" key="3">
    <source>
        <dbReference type="SAM" id="Phobius"/>
    </source>
</evidence>
<name>A0A8C1G2X0_CYPCA</name>
<dbReference type="AlphaFoldDB" id="A0A8C1G2X0"/>
<dbReference type="PANTHER" id="PTHR23037">
    <property type="entry name" value="CYTOKINE RECEPTOR"/>
    <property type="match status" value="1"/>
</dbReference>
<dbReference type="GO" id="GO:0004896">
    <property type="term" value="F:cytokine receptor activity"/>
    <property type="evidence" value="ECO:0007669"/>
    <property type="project" value="TreeGrafter"/>
</dbReference>
<proteinExistence type="predicted"/>
<dbReference type="InterPro" id="IPR013783">
    <property type="entry name" value="Ig-like_fold"/>
</dbReference>
<keyword evidence="3" id="KW-1133">Transmembrane helix</keyword>
<keyword evidence="4" id="KW-0732">Signal</keyword>
<organism evidence="5 6">
    <name type="scientific">Cyprinus carpio</name>
    <name type="common">Common carp</name>
    <dbReference type="NCBI Taxonomy" id="7962"/>
    <lineage>
        <taxon>Eukaryota</taxon>
        <taxon>Metazoa</taxon>
        <taxon>Chordata</taxon>
        <taxon>Craniata</taxon>
        <taxon>Vertebrata</taxon>
        <taxon>Euteleostomi</taxon>
        <taxon>Actinopterygii</taxon>
        <taxon>Neopterygii</taxon>
        <taxon>Teleostei</taxon>
        <taxon>Ostariophysi</taxon>
        <taxon>Cypriniformes</taxon>
        <taxon>Cyprinidae</taxon>
        <taxon>Cyprininae</taxon>
        <taxon>Cyprinus</taxon>
    </lineage>
</organism>
<dbReference type="Proteomes" id="UP000694427">
    <property type="component" value="Unplaced"/>
</dbReference>
<dbReference type="GO" id="GO:0009897">
    <property type="term" value="C:external side of plasma membrane"/>
    <property type="evidence" value="ECO:0007669"/>
    <property type="project" value="TreeGrafter"/>
</dbReference>
<evidence type="ECO:0000256" key="4">
    <source>
        <dbReference type="SAM" id="SignalP"/>
    </source>
</evidence>
<dbReference type="KEGG" id="ccar:109093138"/>
<feature type="transmembrane region" description="Helical" evidence="3">
    <location>
        <begin position="327"/>
        <end position="349"/>
    </location>
</feature>
<keyword evidence="6" id="KW-1185">Reference proteome</keyword>
<dbReference type="RefSeq" id="XP_018962413.1">
    <property type="nucleotide sequence ID" value="XM_019106868.2"/>
</dbReference>
<comment type="subcellular location">
    <subcellularLocation>
        <location evidence="1">Membrane</location>
        <topology evidence="1">Single-pass type I membrane protein</topology>
    </subcellularLocation>
</comment>
<reference evidence="7" key="1">
    <citation type="submission" date="2025-04" db="UniProtKB">
        <authorList>
            <consortium name="RefSeq"/>
        </authorList>
    </citation>
    <scope>IDENTIFICATION</scope>
    <source>
        <tissue evidence="7">Muscle</tissue>
    </source>
</reference>
<dbReference type="GeneID" id="109093138"/>
<evidence type="ECO:0000313" key="6">
    <source>
        <dbReference type="Proteomes" id="UP000694427"/>
    </source>
</evidence>
<feature type="chain" id="PRO_5044675081" evidence="4">
    <location>
        <begin position="25"/>
        <end position="423"/>
    </location>
</feature>
<dbReference type="PANTHER" id="PTHR23037:SF46">
    <property type="entry name" value="INTERLEUKIN 5 RECEPTOR SUBUNIT ALPHA"/>
    <property type="match status" value="1"/>
</dbReference>
<dbReference type="Ensembl" id="ENSCCRT00010002120.1">
    <property type="protein sequence ID" value="ENSCCRP00010001944.1"/>
    <property type="gene ID" value="ENSCCRG00010000882.1"/>
</dbReference>
<keyword evidence="3" id="KW-0472">Membrane</keyword>
<keyword evidence="2" id="KW-0325">Glycoprotein</keyword>
<dbReference type="OrthoDB" id="9940625at2759"/>
<evidence type="ECO:0000313" key="7">
    <source>
        <dbReference type="RefSeq" id="XP_018962413.1"/>
    </source>
</evidence>
<gene>
    <name evidence="5 7" type="primary">LOC109093138</name>
</gene>
<dbReference type="Gene3D" id="2.60.40.10">
    <property type="entry name" value="Immunoglobulins"/>
    <property type="match status" value="1"/>
</dbReference>
<evidence type="ECO:0000256" key="2">
    <source>
        <dbReference type="ARBA" id="ARBA00023180"/>
    </source>
</evidence>
<reference evidence="5" key="2">
    <citation type="submission" date="2025-05" db="UniProtKB">
        <authorList>
            <consortium name="Ensembl"/>
        </authorList>
    </citation>
    <scope>IDENTIFICATION</scope>
</reference>
<protein>
    <submittedName>
        <fullName evidence="5 7">Interleukin-13 receptor subunit alpha-1-like</fullName>
    </submittedName>
</protein>
<evidence type="ECO:0000256" key="1">
    <source>
        <dbReference type="ARBA" id="ARBA00004479"/>
    </source>
</evidence>
<evidence type="ECO:0000313" key="5">
    <source>
        <dbReference type="Ensembl" id="ENSCCRP00010001944.1"/>
    </source>
</evidence>
<keyword evidence="3" id="KW-0812">Transmembrane</keyword>
<accession>A0A8C1G2X0</accession>
<feature type="signal peptide" evidence="4">
    <location>
        <begin position="1"/>
        <end position="24"/>
    </location>
</feature>